<comment type="caution">
    <text evidence="8">The sequence shown here is derived from an EMBL/GenBank/DDBJ whole genome shotgun (WGS) entry which is preliminary data.</text>
</comment>
<dbReference type="GO" id="GO:0005576">
    <property type="term" value="C:extracellular region"/>
    <property type="evidence" value="ECO:0007669"/>
    <property type="project" value="UniProtKB-SubCell"/>
</dbReference>
<keyword evidence="4 7" id="KW-0964">Secreted</keyword>
<dbReference type="PANTHER" id="PTHR33109:SF4">
    <property type="entry name" value="EPIDERMAL PATTERNING FACTOR-LIKE PROTEIN 6"/>
    <property type="match status" value="1"/>
</dbReference>
<evidence type="ECO:0000256" key="2">
    <source>
        <dbReference type="ARBA" id="ARBA00008127"/>
    </source>
</evidence>
<dbReference type="AlphaFoldDB" id="A0A9N7MWI6"/>
<dbReference type="PANTHER" id="PTHR33109">
    <property type="entry name" value="EPIDERMAL PATTERNING FACTOR-LIKE PROTEIN 4"/>
    <property type="match status" value="1"/>
</dbReference>
<dbReference type="InterPro" id="IPR039455">
    <property type="entry name" value="EPFL"/>
</dbReference>
<evidence type="ECO:0000256" key="6">
    <source>
        <dbReference type="ARBA" id="ARBA00023157"/>
    </source>
</evidence>
<evidence type="ECO:0000256" key="7">
    <source>
        <dbReference type="RuleBase" id="RU367102"/>
    </source>
</evidence>
<evidence type="ECO:0000256" key="1">
    <source>
        <dbReference type="ARBA" id="ARBA00004613"/>
    </source>
</evidence>
<dbReference type="Proteomes" id="UP001153555">
    <property type="component" value="Unassembled WGS sequence"/>
</dbReference>
<keyword evidence="3 7" id="KW-0217">Developmental protein</keyword>
<gene>
    <name evidence="8" type="ORF">SHERM_18630</name>
</gene>
<dbReference type="PROSITE" id="PS51257">
    <property type="entry name" value="PROKAR_LIPOPROTEIN"/>
    <property type="match status" value="1"/>
</dbReference>
<evidence type="ECO:0000256" key="5">
    <source>
        <dbReference type="ARBA" id="ARBA00022729"/>
    </source>
</evidence>
<name>A0A9N7MWI6_STRHE</name>
<protein>
    <recommendedName>
        <fullName evidence="7">Epidermal patterning factor-like protein</fullName>
    </recommendedName>
</protein>
<reference evidence="8" key="1">
    <citation type="submission" date="2019-12" db="EMBL/GenBank/DDBJ databases">
        <authorList>
            <person name="Scholes J."/>
        </authorList>
    </citation>
    <scope>NUCLEOTIDE SEQUENCE</scope>
</reference>
<dbReference type="GO" id="GO:0010052">
    <property type="term" value="P:guard cell differentiation"/>
    <property type="evidence" value="ECO:0007669"/>
    <property type="project" value="UniProtKB-UniRule"/>
</dbReference>
<comment type="subcellular location">
    <subcellularLocation>
        <location evidence="1 7">Secreted</location>
    </subcellularLocation>
</comment>
<accession>A0A9N7MWI6</accession>
<dbReference type="EMBL" id="CACSLK010020742">
    <property type="protein sequence ID" value="CAA0820628.1"/>
    <property type="molecule type" value="Genomic_DNA"/>
</dbReference>
<comment type="function">
    <text evidence="7">Controls stomatal patterning.</text>
</comment>
<proteinExistence type="inferred from homology"/>
<evidence type="ECO:0000256" key="4">
    <source>
        <dbReference type="ARBA" id="ARBA00022525"/>
    </source>
</evidence>
<keyword evidence="5" id="KW-0732">Signal</keyword>
<keyword evidence="9" id="KW-1185">Reference proteome</keyword>
<comment type="similarity">
    <text evidence="2 7">Belongs to the plant cysteine rich small secretory peptide family. Epidermal patterning factor subfamily.</text>
</comment>
<sequence length="145" mass="16299">MECCKKIITRIRLIKKLKCAVSLTFLFSACCVYATRNIVGHEASRFYEISCLSTLKTVNDWFESKFQNLEGNGIWGPNDWVRPSVSKPRRLLGGPGSSPPRCNSKCGKCKPCEPVHLPVPPGTPITAEYYPEAWRCKCGSRLYIP</sequence>
<dbReference type="OrthoDB" id="1937916at2759"/>
<evidence type="ECO:0000256" key="3">
    <source>
        <dbReference type="ARBA" id="ARBA00022473"/>
    </source>
</evidence>
<keyword evidence="6" id="KW-1015">Disulfide bond</keyword>
<evidence type="ECO:0000313" key="8">
    <source>
        <dbReference type="EMBL" id="CAA0820628.1"/>
    </source>
</evidence>
<evidence type="ECO:0000313" key="9">
    <source>
        <dbReference type="Proteomes" id="UP001153555"/>
    </source>
</evidence>
<organism evidence="8 9">
    <name type="scientific">Striga hermonthica</name>
    <name type="common">Purple witchweed</name>
    <name type="synonym">Buchnera hermonthica</name>
    <dbReference type="NCBI Taxonomy" id="68872"/>
    <lineage>
        <taxon>Eukaryota</taxon>
        <taxon>Viridiplantae</taxon>
        <taxon>Streptophyta</taxon>
        <taxon>Embryophyta</taxon>
        <taxon>Tracheophyta</taxon>
        <taxon>Spermatophyta</taxon>
        <taxon>Magnoliopsida</taxon>
        <taxon>eudicotyledons</taxon>
        <taxon>Gunneridae</taxon>
        <taxon>Pentapetalae</taxon>
        <taxon>asterids</taxon>
        <taxon>lamiids</taxon>
        <taxon>Lamiales</taxon>
        <taxon>Orobanchaceae</taxon>
        <taxon>Buchnereae</taxon>
        <taxon>Striga</taxon>
    </lineage>
</organism>
<dbReference type="Pfam" id="PF17181">
    <property type="entry name" value="EPF"/>
    <property type="match status" value="1"/>
</dbReference>